<dbReference type="InterPro" id="IPR027417">
    <property type="entry name" value="P-loop_NTPase"/>
</dbReference>
<organism evidence="2 3">
    <name type="scientific">Thermococcus sibiricus</name>
    <dbReference type="NCBI Taxonomy" id="172049"/>
    <lineage>
        <taxon>Archaea</taxon>
        <taxon>Methanobacteriati</taxon>
        <taxon>Methanobacteriota</taxon>
        <taxon>Thermococci</taxon>
        <taxon>Thermococcales</taxon>
        <taxon>Thermococcaceae</taxon>
        <taxon>Thermococcus</taxon>
    </lineage>
</organism>
<dbReference type="InterPro" id="IPR036390">
    <property type="entry name" value="WH_DNA-bd_sf"/>
</dbReference>
<dbReference type="PANTHER" id="PTHR34301">
    <property type="entry name" value="DNA-BINDING PROTEIN-RELATED"/>
    <property type="match status" value="1"/>
</dbReference>
<dbReference type="InterPro" id="IPR011579">
    <property type="entry name" value="ATPase_dom"/>
</dbReference>
<dbReference type="Gene3D" id="1.10.10.10">
    <property type="entry name" value="Winged helix-like DNA-binding domain superfamily/Winged helix DNA-binding domain"/>
    <property type="match status" value="1"/>
</dbReference>
<dbReference type="Pfam" id="PF01637">
    <property type="entry name" value="ATPase_2"/>
    <property type="match status" value="1"/>
</dbReference>
<sequence length="362" mass="41862">MLFDVHPKTSITELFGRRAEYLSFIEAVEKRRNFFIITGPRRIGKTSFLYASLNELEKEYGIPYAVVDARAATSINSKYPQRIISERLYKALVSRGFVGGVVSKIKGIKIGGIEIETDEHNIDIVDILSAINEGNELAIIAFDEAQYLRFSNEDLTKLFAWVLDSLPNVILVFTGSQVGVLENFLRLEDGKAPLFGRYEVRINLPRFNPSESLEFLRRGFEEYSIRVNERELLPVVNTLDGVPGWLVHYGARRIDGLTHDEAIERVLNEAMKYVETEFEELDKLSPRYKIIMRIVARLSEGRGHARWDRIKNLAEEELEENIDEKSMRKYLSKLVDYGFLETIGYGKYRIPDPVMYRVFRRM</sequence>
<dbReference type="Proteomes" id="UP000053911">
    <property type="component" value="Unassembled WGS sequence"/>
</dbReference>
<dbReference type="GeneID" id="8096626"/>
<dbReference type="OMA" id="YGIRRIG"/>
<dbReference type="PATRIC" id="fig|172049.5.peg.1408"/>
<dbReference type="EMBL" id="LGFD01000009">
    <property type="protein sequence ID" value="KUK18020.1"/>
    <property type="molecule type" value="Genomic_DNA"/>
</dbReference>
<dbReference type="RefSeq" id="WP_015849883.1">
    <property type="nucleotide sequence ID" value="NZ_LGFD01000009.1"/>
</dbReference>
<name>A0A101EMF2_9EURY</name>
<gene>
    <name evidence="2" type="ORF">XD54_0636</name>
</gene>
<dbReference type="Gene3D" id="3.40.50.300">
    <property type="entry name" value="P-loop containing nucleotide triphosphate hydrolases"/>
    <property type="match status" value="1"/>
</dbReference>
<dbReference type="GO" id="GO:0005524">
    <property type="term" value="F:ATP binding"/>
    <property type="evidence" value="ECO:0007669"/>
    <property type="project" value="InterPro"/>
</dbReference>
<reference evidence="3" key="1">
    <citation type="journal article" date="2015" name="MBio">
        <title>Genome-Resolved Metagenomic Analysis Reveals Roles for Candidate Phyla and Other Microbial Community Members in Biogeochemical Transformations in Oil Reservoirs.</title>
        <authorList>
            <person name="Hu P."/>
            <person name="Tom L."/>
            <person name="Singh A."/>
            <person name="Thomas B.C."/>
            <person name="Baker B.J."/>
            <person name="Piceno Y.M."/>
            <person name="Andersen G.L."/>
            <person name="Banfield J.F."/>
        </authorList>
    </citation>
    <scope>NUCLEOTIDE SEQUENCE [LARGE SCALE GENOMIC DNA]</scope>
</reference>
<comment type="caution">
    <text evidence="2">The sequence shown here is derived from an EMBL/GenBank/DDBJ whole genome shotgun (WGS) entry which is preliminary data.</text>
</comment>
<proteinExistence type="predicted"/>
<dbReference type="SUPFAM" id="SSF46785">
    <property type="entry name" value="Winged helix' DNA-binding domain"/>
    <property type="match status" value="1"/>
</dbReference>
<dbReference type="SUPFAM" id="SSF52540">
    <property type="entry name" value="P-loop containing nucleoside triphosphate hydrolases"/>
    <property type="match status" value="1"/>
</dbReference>
<evidence type="ECO:0000313" key="3">
    <source>
        <dbReference type="Proteomes" id="UP000053911"/>
    </source>
</evidence>
<dbReference type="AlphaFoldDB" id="A0A101EMF2"/>
<evidence type="ECO:0000313" key="2">
    <source>
        <dbReference type="EMBL" id="KUK18020.1"/>
    </source>
</evidence>
<feature type="domain" description="ATPase" evidence="1">
    <location>
        <begin position="18"/>
        <end position="247"/>
    </location>
</feature>
<dbReference type="InterPro" id="IPR036388">
    <property type="entry name" value="WH-like_DNA-bd_sf"/>
</dbReference>
<accession>A0A101EMF2</accession>
<evidence type="ECO:0000259" key="1">
    <source>
        <dbReference type="Pfam" id="PF01637"/>
    </source>
</evidence>
<dbReference type="Gene3D" id="1.10.8.60">
    <property type="match status" value="1"/>
</dbReference>
<dbReference type="PANTHER" id="PTHR34301:SF8">
    <property type="entry name" value="ATPASE DOMAIN-CONTAINING PROTEIN"/>
    <property type="match status" value="1"/>
</dbReference>
<protein>
    <submittedName>
        <fullName evidence="2">Archaeal ATPase</fullName>
    </submittedName>
</protein>